<proteinExistence type="predicted"/>
<evidence type="ECO:0000256" key="1">
    <source>
        <dbReference type="SAM" id="MobiDB-lite"/>
    </source>
</evidence>
<name>A0A9W7D3V6_9STRA</name>
<dbReference type="OrthoDB" id="129052at2759"/>
<keyword evidence="3" id="KW-1185">Reference proteome</keyword>
<evidence type="ECO:0000313" key="3">
    <source>
        <dbReference type="Proteomes" id="UP001165121"/>
    </source>
</evidence>
<feature type="compositionally biased region" description="Basic and acidic residues" evidence="1">
    <location>
        <begin position="149"/>
        <end position="170"/>
    </location>
</feature>
<protein>
    <submittedName>
        <fullName evidence="2">Unnamed protein product</fullName>
    </submittedName>
</protein>
<feature type="region of interest" description="Disordered" evidence="1">
    <location>
        <begin position="149"/>
        <end position="177"/>
    </location>
</feature>
<sequence>MPAVRTSVNIDSSSQSALSCINSQNVGAAISQTIIDGTEYENGASIDKLPRGTALHAARTVLIKESSSRSAPSTQQPTVNGIAAMPIATPEIAELELGDAALGNLGISGNPAESLVPEEISNNEPPRQVSNGADLARRAARRVNIWKKSEQERRGEEERARQTKQEQERKRQNHVAHVKQRRRAEIYALNAILRQLQQEKVARYIAAQQQLQEWQQQQQQQERCKDGDNLTATTVALTQVRTVGV</sequence>
<organism evidence="2 3">
    <name type="scientific">Phytophthora fragariaefolia</name>
    <dbReference type="NCBI Taxonomy" id="1490495"/>
    <lineage>
        <taxon>Eukaryota</taxon>
        <taxon>Sar</taxon>
        <taxon>Stramenopiles</taxon>
        <taxon>Oomycota</taxon>
        <taxon>Peronosporomycetes</taxon>
        <taxon>Peronosporales</taxon>
        <taxon>Peronosporaceae</taxon>
        <taxon>Phytophthora</taxon>
    </lineage>
</organism>
<evidence type="ECO:0000313" key="2">
    <source>
        <dbReference type="EMBL" id="GMF56024.1"/>
    </source>
</evidence>
<dbReference type="EMBL" id="BSXT01003892">
    <property type="protein sequence ID" value="GMF56024.1"/>
    <property type="molecule type" value="Genomic_DNA"/>
</dbReference>
<dbReference type="AlphaFoldDB" id="A0A9W7D3V6"/>
<gene>
    <name evidence="2" type="ORF">Pfra01_002370100</name>
</gene>
<accession>A0A9W7D3V6</accession>
<dbReference type="Proteomes" id="UP001165121">
    <property type="component" value="Unassembled WGS sequence"/>
</dbReference>
<reference evidence="2" key="1">
    <citation type="submission" date="2023-04" db="EMBL/GenBank/DDBJ databases">
        <title>Phytophthora fragariaefolia NBRC 109709.</title>
        <authorList>
            <person name="Ichikawa N."/>
            <person name="Sato H."/>
            <person name="Tonouchi N."/>
        </authorList>
    </citation>
    <scope>NUCLEOTIDE SEQUENCE</scope>
    <source>
        <strain evidence="2">NBRC 109709</strain>
    </source>
</reference>
<comment type="caution">
    <text evidence="2">The sequence shown here is derived from an EMBL/GenBank/DDBJ whole genome shotgun (WGS) entry which is preliminary data.</text>
</comment>